<feature type="region of interest" description="Disordered" evidence="7">
    <location>
        <begin position="121"/>
        <end position="156"/>
    </location>
</feature>
<name>A0A917SQ58_9ACTN</name>
<feature type="transmembrane region" description="Helical" evidence="8">
    <location>
        <begin position="21"/>
        <end position="44"/>
    </location>
</feature>
<keyword evidence="11" id="KW-1185">Reference proteome</keyword>
<feature type="transmembrane region" description="Helical" evidence="8">
    <location>
        <begin position="50"/>
        <end position="73"/>
    </location>
</feature>
<dbReference type="PANTHER" id="PTHR23517">
    <property type="entry name" value="RESISTANCE PROTEIN MDTM, PUTATIVE-RELATED-RELATED"/>
    <property type="match status" value="1"/>
</dbReference>
<dbReference type="RefSeq" id="WP_188940052.1">
    <property type="nucleotide sequence ID" value="NZ_BMNA01000001.1"/>
</dbReference>
<dbReference type="Gene3D" id="1.20.1250.20">
    <property type="entry name" value="MFS general substrate transporter like domains"/>
    <property type="match status" value="1"/>
</dbReference>
<dbReference type="SUPFAM" id="SSF103473">
    <property type="entry name" value="MFS general substrate transporter"/>
    <property type="match status" value="1"/>
</dbReference>
<feature type="transmembrane region" description="Helical" evidence="8">
    <location>
        <begin position="85"/>
        <end position="111"/>
    </location>
</feature>
<dbReference type="PANTHER" id="PTHR23517:SF13">
    <property type="entry name" value="MAJOR FACILITATOR SUPERFAMILY MFS_1"/>
    <property type="match status" value="1"/>
</dbReference>
<evidence type="ECO:0000256" key="4">
    <source>
        <dbReference type="ARBA" id="ARBA00022692"/>
    </source>
</evidence>
<evidence type="ECO:0000313" key="11">
    <source>
        <dbReference type="Proteomes" id="UP000655208"/>
    </source>
</evidence>
<gene>
    <name evidence="10" type="ORF">GCM10011594_07240</name>
</gene>
<evidence type="ECO:0000256" key="2">
    <source>
        <dbReference type="ARBA" id="ARBA00022448"/>
    </source>
</evidence>
<dbReference type="Proteomes" id="UP000655208">
    <property type="component" value="Unassembled WGS sequence"/>
</dbReference>
<proteinExistence type="predicted"/>
<keyword evidence="4 8" id="KW-0812">Transmembrane</keyword>
<keyword evidence="6 8" id="KW-0472">Membrane</keyword>
<dbReference type="AlphaFoldDB" id="A0A917SQ58"/>
<reference evidence="10" key="2">
    <citation type="submission" date="2020-09" db="EMBL/GenBank/DDBJ databases">
        <authorList>
            <person name="Sun Q."/>
            <person name="Zhou Y."/>
        </authorList>
    </citation>
    <scope>NUCLEOTIDE SEQUENCE</scope>
    <source>
        <strain evidence="10">CGMCC 4.7308</strain>
    </source>
</reference>
<keyword evidence="5 8" id="KW-1133">Transmembrane helix</keyword>
<feature type="domain" description="Major facilitator superfamily (MFS) profile" evidence="9">
    <location>
        <begin position="17"/>
        <end position="156"/>
    </location>
</feature>
<evidence type="ECO:0000256" key="1">
    <source>
        <dbReference type="ARBA" id="ARBA00004651"/>
    </source>
</evidence>
<dbReference type="PROSITE" id="PS50850">
    <property type="entry name" value="MFS"/>
    <property type="match status" value="1"/>
</dbReference>
<comment type="subcellular location">
    <subcellularLocation>
        <location evidence="1">Cell membrane</location>
        <topology evidence="1">Multi-pass membrane protein</topology>
    </subcellularLocation>
</comment>
<dbReference type="InterPro" id="IPR050171">
    <property type="entry name" value="MFS_Transporters"/>
</dbReference>
<evidence type="ECO:0000256" key="7">
    <source>
        <dbReference type="SAM" id="MobiDB-lite"/>
    </source>
</evidence>
<dbReference type="GO" id="GO:0022857">
    <property type="term" value="F:transmembrane transporter activity"/>
    <property type="evidence" value="ECO:0007669"/>
    <property type="project" value="InterPro"/>
</dbReference>
<keyword evidence="3" id="KW-1003">Cell membrane</keyword>
<evidence type="ECO:0000259" key="9">
    <source>
        <dbReference type="PROSITE" id="PS50850"/>
    </source>
</evidence>
<protein>
    <recommendedName>
        <fullName evidence="9">Major facilitator superfamily (MFS) profile domain-containing protein</fullName>
    </recommendedName>
</protein>
<sequence>MSRESDTADPSAARPGSRHSLLVTYLFTAVMVSTTLPTPLYAIYSARLSLSPLTVTVIYAVYAVGVLGTLQVFGRLSDHVGRRAVVLAAIAFSALSGLVFVTTDSLVWLFVGRFVSGISAGRSPARRPPTSGSWRPRAGSAAGALSSMTAVGAVEP</sequence>
<dbReference type="InterPro" id="IPR020846">
    <property type="entry name" value="MFS_dom"/>
</dbReference>
<dbReference type="EMBL" id="BMNA01000001">
    <property type="protein sequence ID" value="GGL90108.1"/>
    <property type="molecule type" value="Genomic_DNA"/>
</dbReference>
<dbReference type="Pfam" id="PF07690">
    <property type="entry name" value="MFS_1"/>
    <property type="match status" value="1"/>
</dbReference>
<evidence type="ECO:0000256" key="3">
    <source>
        <dbReference type="ARBA" id="ARBA00022475"/>
    </source>
</evidence>
<reference evidence="10" key="1">
    <citation type="journal article" date="2014" name="Int. J. Syst. Evol. Microbiol.">
        <title>Complete genome sequence of Corynebacterium casei LMG S-19264T (=DSM 44701T), isolated from a smear-ripened cheese.</title>
        <authorList>
            <consortium name="US DOE Joint Genome Institute (JGI-PGF)"/>
            <person name="Walter F."/>
            <person name="Albersmeier A."/>
            <person name="Kalinowski J."/>
            <person name="Ruckert C."/>
        </authorList>
    </citation>
    <scope>NUCLEOTIDE SEQUENCE</scope>
    <source>
        <strain evidence="10">CGMCC 4.7308</strain>
    </source>
</reference>
<evidence type="ECO:0000313" key="10">
    <source>
        <dbReference type="EMBL" id="GGL90108.1"/>
    </source>
</evidence>
<evidence type="ECO:0000256" key="5">
    <source>
        <dbReference type="ARBA" id="ARBA00022989"/>
    </source>
</evidence>
<dbReference type="InterPro" id="IPR011701">
    <property type="entry name" value="MFS"/>
</dbReference>
<evidence type="ECO:0000256" key="8">
    <source>
        <dbReference type="SAM" id="Phobius"/>
    </source>
</evidence>
<accession>A0A917SQ58</accession>
<organism evidence="10 11">
    <name type="scientific">Nakamurella endophytica</name>
    <dbReference type="NCBI Taxonomy" id="1748367"/>
    <lineage>
        <taxon>Bacteria</taxon>
        <taxon>Bacillati</taxon>
        <taxon>Actinomycetota</taxon>
        <taxon>Actinomycetes</taxon>
        <taxon>Nakamurellales</taxon>
        <taxon>Nakamurellaceae</taxon>
        <taxon>Nakamurella</taxon>
    </lineage>
</organism>
<dbReference type="GO" id="GO:0005886">
    <property type="term" value="C:plasma membrane"/>
    <property type="evidence" value="ECO:0007669"/>
    <property type="project" value="UniProtKB-SubCell"/>
</dbReference>
<keyword evidence="2" id="KW-0813">Transport</keyword>
<dbReference type="InterPro" id="IPR036259">
    <property type="entry name" value="MFS_trans_sf"/>
</dbReference>
<evidence type="ECO:0000256" key="6">
    <source>
        <dbReference type="ARBA" id="ARBA00023136"/>
    </source>
</evidence>
<comment type="caution">
    <text evidence="10">The sequence shown here is derived from an EMBL/GenBank/DDBJ whole genome shotgun (WGS) entry which is preliminary data.</text>
</comment>